<dbReference type="Proteomes" id="UP001320766">
    <property type="component" value="Unassembled WGS sequence"/>
</dbReference>
<comment type="caution">
    <text evidence="1">The sequence shown here is derived from an EMBL/GenBank/DDBJ whole genome shotgun (WGS) entry which is preliminary data.</text>
</comment>
<proteinExistence type="predicted"/>
<reference evidence="1 2" key="1">
    <citation type="submission" date="2022-06" db="EMBL/GenBank/DDBJ databases">
        <title>Sequencing the genomes of 1000 actinobacteria strains.</title>
        <authorList>
            <person name="Klenk H.-P."/>
        </authorList>
    </citation>
    <scope>NUCLEOTIDE SEQUENCE [LARGE SCALE GENOMIC DNA]</scope>
    <source>
        <strain evidence="1 2">DSM 44170</strain>
    </source>
</reference>
<dbReference type="EMBL" id="JAMZEC010000001">
    <property type="protein sequence ID" value="MCP2347307.1"/>
    <property type="molecule type" value="Genomic_DNA"/>
</dbReference>
<evidence type="ECO:0000313" key="2">
    <source>
        <dbReference type="Proteomes" id="UP001320766"/>
    </source>
</evidence>
<accession>A0ABT1K0W2</accession>
<evidence type="ECO:0000313" key="1">
    <source>
        <dbReference type="EMBL" id="MCP2347307.1"/>
    </source>
</evidence>
<dbReference type="RefSeq" id="WP_253770207.1">
    <property type="nucleotide sequence ID" value="NZ_BAAAVE010000004.1"/>
</dbReference>
<protein>
    <submittedName>
        <fullName evidence="1">Uncharacterized protein</fullName>
    </submittedName>
</protein>
<gene>
    <name evidence="1" type="ORF">HD595_003429</name>
</gene>
<sequence>MVGTKERAVQILGNGEMSTVVIPMHRTTGGVVELSHVLNALPENAWAWSMLELWGVGIAPNGMAMPSFEDSIAASDSGYQLSWRELVGFASGLNQVHDCLIVAANSPQDLSRQLIEKDSCSKLLVAIEALDSTRWEIVISENLGEAEEIKTRLALLK</sequence>
<name>A0ABT1K0W2_9ACTN</name>
<keyword evidence="2" id="KW-1185">Reference proteome</keyword>
<organism evidence="1 2">
    <name type="scientific">Nonomuraea roseoviolacea subsp. carminata</name>
    <dbReference type="NCBI Taxonomy" id="160689"/>
    <lineage>
        <taxon>Bacteria</taxon>
        <taxon>Bacillati</taxon>
        <taxon>Actinomycetota</taxon>
        <taxon>Actinomycetes</taxon>
        <taxon>Streptosporangiales</taxon>
        <taxon>Streptosporangiaceae</taxon>
        <taxon>Nonomuraea</taxon>
    </lineage>
</organism>